<feature type="chain" id="PRO_5024296152" evidence="1">
    <location>
        <begin position="22"/>
        <end position="113"/>
    </location>
</feature>
<organism evidence="2 3">
    <name type="scientific">Trichuris muris</name>
    <name type="common">Mouse whipworm</name>
    <dbReference type="NCBI Taxonomy" id="70415"/>
    <lineage>
        <taxon>Eukaryota</taxon>
        <taxon>Metazoa</taxon>
        <taxon>Ecdysozoa</taxon>
        <taxon>Nematoda</taxon>
        <taxon>Enoplea</taxon>
        <taxon>Dorylaimia</taxon>
        <taxon>Trichinellida</taxon>
        <taxon>Trichuridae</taxon>
        <taxon>Trichuris</taxon>
    </lineage>
</organism>
<accession>A0A5S6QD41</accession>
<dbReference type="Proteomes" id="UP000046395">
    <property type="component" value="Unassembled WGS sequence"/>
</dbReference>
<evidence type="ECO:0000313" key="3">
    <source>
        <dbReference type="WBParaSite" id="TMUE_1000005138.1"/>
    </source>
</evidence>
<reference evidence="3" key="1">
    <citation type="submission" date="2019-12" db="UniProtKB">
        <authorList>
            <consortium name="WormBaseParasite"/>
        </authorList>
    </citation>
    <scope>IDENTIFICATION</scope>
</reference>
<keyword evidence="1" id="KW-0732">Signal</keyword>
<evidence type="ECO:0000256" key="1">
    <source>
        <dbReference type="SAM" id="SignalP"/>
    </source>
</evidence>
<name>A0A5S6QD41_TRIMR</name>
<proteinExistence type="predicted"/>
<dbReference type="WBParaSite" id="TMUE_1000005138.1">
    <property type="protein sequence ID" value="TMUE_1000005138.1"/>
    <property type="gene ID" value="WBGene00302561"/>
</dbReference>
<evidence type="ECO:0000313" key="2">
    <source>
        <dbReference type="Proteomes" id="UP000046395"/>
    </source>
</evidence>
<keyword evidence="2" id="KW-1185">Reference proteome</keyword>
<sequence>MEKHICWVILLSYLSLAGCMSEDVCPGFFDMDSLKTPFTGENAMQRCITPVLKDVYVKSIELNEDQGIFSMESYCARTYKNGGLVRQCGIPSELVSEPAIAKNPSRIRNSRTT</sequence>
<dbReference type="AlphaFoldDB" id="A0A5S6QD41"/>
<protein>
    <submittedName>
        <fullName evidence="3">Lipoprotein</fullName>
    </submittedName>
</protein>
<dbReference type="PROSITE" id="PS51257">
    <property type="entry name" value="PROKAR_LIPOPROTEIN"/>
    <property type="match status" value="1"/>
</dbReference>
<feature type="signal peptide" evidence="1">
    <location>
        <begin position="1"/>
        <end position="21"/>
    </location>
</feature>